<protein>
    <submittedName>
        <fullName evidence="1">Uncharacterized protein</fullName>
    </submittedName>
</protein>
<dbReference type="Proteomes" id="UP000033854">
    <property type="component" value="Unassembled WGS sequence"/>
</dbReference>
<sequence length="219" mass="25544">MRKEYDLAHELGPQNWLDVVAGEAVVLGWFLKDAELTMRGTMLAEGIAKVHFDDDSFFKVEAQALDLVKTIEERKKDQTQVQFLDEICEYDGKNKSLNKWEYSLILSGGGYQIMMLMPEYFDREPPDDGKSRVEEIIWESFKDPAFGELVKVEDSKMMGVQKMDTTDYYTHDKKLVCHKVDFDHECKRKRGQIIIYHINDYAQSITVWTKIRATLGQRK</sequence>
<comment type="caution">
    <text evidence="1">The sequence shown here is derived from an EMBL/GenBank/DDBJ whole genome shotgun (WGS) entry which is preliminary data.</text>
</comment>
<organism evidence="1 2">
    <name type="scientific">Candidatus Collierbacteria bacterium GW2011_GWA2_42_17</name>
    <dbReference type="NCBI Taxonomy" id="1618378"/>
    <lineage>
        <taxon>Bacteria</taxon>
        <taxon>Candidatus Collieribacteriota</taxon>
    </lineage>
</organism>
<accession>A0A0G0Z3A3</accession>
<gene>
    <name evidence="1" type="ORF">UV06_C0002G0141</name>
</gene>
<evidence type="ECO:0000313" key="2">
    <source>
        <dbReference type="Proteomes" id="UP000033854"/>
    </source>
</evidence>
<reference evidence="1 2" key="1">
    <citation type="journal article" date="2015" name="Nature">
        <title>rRNA introns, odd ribosomes, and small enigmatic genomes across a large radiation of phyla.</title>
        <authorList>
            <person name="Brown C.T."/>
            <person name="Hug L.A."/>
            <person name="Thomas B.C."/>
            <person name="Sharon I."/>
            <person name="Castelle C.J."/>
            <person name="Singh A."/>
            <person name="Wilkins M.J."/>
            <person name="Williams K.H."/>
            <person name="Banfield J.F."/>
        </authorList>
    </citation>
    <scope>NUCLEOTIDE SEQUENCE [LARGE SCALE GENOMIC DNA]</scope>
</reference>
<evidence type="ECO:0000313" key="1">
    <source>
        <dbReference type="EMBL" id="KKS43239.1"/>
    </source>
</evidence>
<name>A0A0G0Z3A3_9BACT</name>
<dbReference type="AlphaFoldDB" id="A0A0G0Z3A3"/>
<proteinExistence type="predicted"/>
<dbReference type="EMBL" id="LCDA01000002">
    <property type="protein sequence ID" value="KKS43239.1"/>
    <property type="molecule type" value="Genomic_DNA"/>
</dbReference>